<dbReference type="Proteomes" id="UP000295110">
    <property type="component" value="Unassembled WGS sequence"/>
</dbReference>
<name>A0A4R3UJI2_ROSSA</name>
<dbReference type="SUPFAM" id="SSF53850">
    <property type="entry name" value="Periplasmic binding protein-like II"/>
    <property type="match status" value="1"/>
</dbReference>
<evidence type="ECO:0000313" key="2">
    <source>
        <dbReference type="Proteomes" id="UP000295110"/>
    </source>
</evidence>
<dbReference type="Gene3D" id="3.40.190.10">
    <property type="entry name" value="Periplasmic binding protein-like II"/>
    <property type="match status" value="2"/>
</dbReference>
<dbReference type="PANTHER" id="PTHR35936">
    <property type="entry name" value="MEMBRANE-BOUND LYTIC MUREIN TRANSGLYCOSYLASE F"/>
    <property type="match status" value="1"/>
</dbReference>
<gene>
    <name evidence="1" type="ORF">EV671_103145</name>
</gene>
<dbReference type="AlphaFoldDB" id="A0A4R3UJI2"/>
<sequence length="236" mass="25497">MLLTALAATGTAAAGDPALYVLVDGSIEMPQARVEDGRVVDGLQYQIAMELGQRLGRTVRFRLVPRRRMAQLLGEGHEADLSCNYLPGWLPGPLQWSRPYLDDADLLVTAARRPAPAQLQELAGQRIGTVTGFLYPEAEAVLGAGFLRDDAPNLVTNLRKLASGRMDHALVGRVSFDYLQRRGEVPLELHPPLVVAKLRPACALSPHSSLSLAQLDAAIAAMLADGSLARIVEHLR</sequence>
<accession>A0A4R3UJI2</accession>
<dbReference type="PANTHER" id="PTHR35936:SF6">
    <property type="entry name" value="AMINO ACID ABC TRANSPORTER SUBSTRATE-BINDING PAAT FAMILY PROTEIN"/>
    <property type="match status" value="1"/>
</dbReference>
<dbReference type="RefSeq" id="WP_165917658.1">
    <property type="nucleotide sequence ID" value="NZ_CBCSGL010000030.1"/>
</dbReference>
<protein>
    <submittedName>
        <fullName evidence="1">Amino acid ABC transporter substrate-binding protein (PAAT family)</fullName>
    </submittedName>
</protein>
<proteinExistence type="predicted"/>
<comment type="caution">
    <text evidence="1">The sequence shown here is derived from an EMBL/GenBank/DDBJ whole genome shotgun (WGS) entry which is preliminary data.</text>
</comment>
<evidence type="ECO:0000313" key="1">
    <source>
        <dbReference type="EMBL" id="TCU89940.1"/>
    </source>
</evidence>
<keyword evidence="2" id="KW-1185">Reference proteome</keyword>
<dbReference type="EMBL" id="SMBU01000031">
    <property type="protein sequence ID" value="TCU89940.1"/>
    <property type="molecule type" value="Genomic_DNA"/>
</dbReference>
<reference evidence="1 2" key="1">
    <citation type="submission" date="2019-03" db="EMBL/GenBank/DDBJ databases">
        <title>Genomic Encyclopedia of Type Strains, Phase IV (KMG-IV): sequencing the most valuable type-strain genomes for metagenomic binning, comparative biology and taxonomic classification.</title>
        <authorList>
            <person name="Goeker M."/>
        </authorList>
    </citation>
    <scope>NUCLEOTIDE SEQUENCE [LARGE SCALE GENOMIC DNA]</scope>
    <source>
        <strain evidence="1 2">DSM 654</strain>
    </source>
</reference>
<organism evidence="1 2">
    <name type="scientific">Roseateles saccharophilus</name>
    <name type="common">Pseudomonas saccharophila</name>
    <dbReference type="NCBI Taxonomy" id="304"/>
    <lineage>
        <taxon>Bacteria</taxon>
        <taxon>Pseudomonadati</taxon>
        <taxon>Pseudomonadota</taxon>
        <taxon>Betaproteobacteria</taxon>
        <taxon>Burkholderiales</taxon>
        <taxon>Sphaerotilaceae</taxon>
        <taxon>Roseateles</taxon>
    </lineage>
</organism>